<dbReference type="GO" id="GO:0003697">
    <property type="term" value="F:single-stranded DNA binding"/>
    <property type="evidence" value="ECO:0007669"/>
    <property type="project" value="InterPro"/>
</dbReference>
<keyword evidence="2 8" id="KW-0645">Protease</keyword>
<reference evidence="9 10" key="1">
    <citation type="submission" date="2018-04" db="EMBL/GenBank/DDBJ databases">
        <title>Bordetella sp. HZ20 isolated from seawater.</title>
        <authorList>
            <person name="Sun C."/>
        </authorList>
    </citation>
    <scope>NUCLEOTIDE SEQUENCE [LARGE SCALE GENOMIC DNA]</scope>
    <source>
        <strain evidence="9 10">HZ20</strain>
    </source>
</reference>
<dbReference type="AlphaFoldDB" id="A0A2R4XF54"/>
<accession>A0A2R4XF54</accession>
<gene>
    <name evidence="9" type="ORF">DBV39_00495</name>
</gene>
<protein>
    <recommendedName>
        <fullName evidence="8">Abasic site processing protein</fullName>
        <ecNumber evidence="8">3.4.-.-</ecNumber>
    </recommendedName>
</protein>
<evidence type="ECO:0000313" key="10">
    <source>
        <dbReference type="Proteomes" id="UP000244571"/>
    </source>
</evidence>
<name>A0A2R4XF54_9BURK</name>
<dbReference type="KEGG" id="boz:DBV39_00495"/>
<evidence type="ECO:0000256" key="4">
    <source>
        <dbReference type="ARBA" id="ARBA00022801"/>
    </source>
</evidence>
<evidence type="ECO:0000256" key="3">
    <source>
        <dbReference type="ARBA" id="ARBA00022763"/>
    </source>
</evidence>
<dbReference type="InterPro" id="IPR036590">
    <property type="entry name" value="SRAP-like"/>
</dbReference>
<dbReference type="SUPFAM" id="SSF143081">
    <property type="entry name" value="BB1717-like"/>
    <property type="match status" value="1"/>
</dbReference>
<evidence type="ECO:0000256" key="7">
    <source>
        <dbReference type="ARBA" id="ARBA00023239"/>
    </source>
</evidence>
<evidence type="ECO:0000256" key="6">
    <source>
        <dbReference type="ARBA" id="ARBA00023125"/>
    </source>
</evidence>
<keyword evidence="5" id="KW-0190">Covalent protein-DNA linkage</keyword>
<dbReference type="Pfam" id="PF02586">
    <property type="entry name" value="SRAP"/>
    <property type="match status" value="1"/>
</dbReference>
<dbReference type="EMBL" id="CP028901">
    <property type="protein sequence ID" value="AWB32437.1"/>
    <property type="molecule type" value="Genomic_DNA"/>
</dbReference>
<dbReference type="PANTHER" id="PTHR13604:SF0">
    <property type="entry name" value="ABASIC SITE PROCESSING PROTEIN HMCES"/>
    <property type="match status" value="1"/>
</dbReference>
<dbReference type="InterPro" id="IPR003738">
    <property type="entry name" value="SRAP"/>
</dbReference>
<keyword evidence="6" id="KW-0238">DNA-binding</keyword>
<dbReference type="EC" id="3.4.-.-" evidence="8"/>
<dbReference type="RefSeq" id="WP_108619878.1">
    <property type="nucleotide sequence ID" value="NZ_CP028901.1"/>
</dbReference>
<dbReference type="Proteomes" id="UP000244571">
    <property type="component" value="Chromosome"/>
</dbReference>
<keyword evidence="7" id="KW-0456">Lyase</keyword>
<dbReference type="GO" id="GO:0106300">
    <property type="term" value="P:protein-DNA covalent cross-linking repair"/>
    <property type="evidence" value="ECO:0007669"/>
    <property type="project" value="InterPro"/>
</dbReference>
<evidence type="ECO:0000256" key="5">
    <source>
        <dbReference type="ARBA" id="ARBA00023124"/>
    </source>
</evidence>
<comment type="similarity">
    <text evidence="1 8">Belongs to the SOS response-associated peptidase family.</text>
</comment>
<evidence type="ECO:0000256" key="8">
    <source>
        <dbReference type="RuleBase" id="RU364100"/>
    </source>
</evidence>
<evidence type="ECO:0000313" key="9">
    <source>
        <dbReference type="EMBL" id="AWB32437.1"/>
    </source>
</evidence>
<evidence type="ECO:0000256" key="2">
    <source>
        <dbReference type="ARBA" id="ARBA00022670"/>
    </source>
</evidence>
<proteinExistence type="inferred from homology"/>
<dbReference type="OrthoDB" id="6192129at2"/>
<dbReference type="Gene3D" id="3.90.1680.10">
    <property type="entry name" value="SOS response associated peptidase-like"/>
    <property type="match status" value="1"/>
</dbReference>
<evidence type="ECO:0000256" key="1">
    <source>
        <dbReference type="ARBA" id="ARBA00008136"/>
    </source>
</evidence>
<keyword evidence="4 8" id="KW-0378">Hydrolase</keyword>
<sequence length="240" mass="27053">MCAVYRPSYRRDWIRETFGLDVDAHLLPEGNQDGSDGVGASGQVNSSPSDVYPGQSGLIVARSHVRQKLVIGAARFGLIPPWARDETISRKTYNARSETVSDRPSYRHAWRACHFAIALVDHFYEPCYETGRAVRWKIQRTDGQPMGIASLWQRWTHPETGELIVSFTMLTINADRHPEMRRFHKPGDEKRTPLVLPQRQFATWLGADLQKASAMIVSDEAVTDMPALKSEAAPLVRPAR</sequence>
<dbReference type="GO" id="GO:0006508">
    <property type="term" value="P:proteolysis"/>
    <property type="evidence" value="ECO:0007669"/>
    <property type="project" value="UniProtKB-KW"/>
</dbReference>
<dbReference type="GO" id="GO:0008233">
    <property type="term" value="F:peptidase activity"/>
    <property type="evidence" value="ECO:0007669"/>
    <property type="project" value="UniProtKB-KW"/>
</dbReference>
<keyword evidence="10" id="KW-1185">Reference proteome</keyword>
<keyword evidence="3" id="KW-0227">DNA damage</keyword>
<dbReference type="PANTHER" id="PTHR13604">
    <property type="entry name" value="DC12-RELATED"/>
    <property type="match status" value="1"/>
</dbReference>
<dbReference type="GO" id="GO:0016829">
    <property type="term" value="F:lyase activity"/>
    <property type="evidence" value="ECO:0007669"/>
    <property type="project" value="UniProtKB-KW"/>
</dbReference>
<organism evidence="9 10">
    <name type="scientific">Orrella marina</name>
    <dbReference type="NCBI Taxonomy" id="2163011"/>
    <lineage>
        <taxon>Bacteria</taxon>
        <taxon>Pseudomonadati</taxon>
        <taxon>Pseudomonadota</taxon>
        <taxon>Betaproteobacteria</taxon>
        <taxon>Burkholderiales</taxon>
        <taxon>Alcaligenaceae</taxon>
        <taxon>Orrella</taxon>
    </lineage>
</organism>